<keyword evidence="6 13" id="KW-0573">Peptidoglycan synthesis</keyword>
<organism evidence="15 16">
    <name type="scientific">Corynebacterium hylobatis</name>
    <dbReference type="NCBI Taxonomy" id="1859290"/>
    <lineage>
        <taxon>Bacteria</taxon>
        <taxon>Bacillati</taxon>
        <taxon>Actinomycetota</taxon>
        <taxon>Actinomycetes</taxon>
        <taxon>Mycobacteriales</taxon>
        <taxon>Corynebacteriaceae</taxon>
        <taxon>Corynebacterium</taxon>
    </lineage>
</organism>
<dbReference type="EMBL" id="RXHJ01000008">
    <property type="protein sequence ID" value="RSZ63194.1"/>
    <property type="molecule type" value="Genomic_DNA"/>
</dbReference>
<dbReference type="Gene3D" id="2.40.440.10">
    <property type="entry name" value="L,D-transpeptidase catalytic domain-like"/>
    <property type="match status" value="1"/>
</dbReference>
<gene>
    <name evidence="15" type="ORF">EAH68_08425</name>
</gene>
<dbReference type="PROSITE" id="PS52029">
    <property type="entry name" value="LD_TPASE"/>
    <property type="match status" value="1"/>
</dbReference>
<dbReference type="GO" id="GO:0016746">
    <property type="term" value="F:acyltransferase activity"/>
    <property type="evidence" value="ECO:0007669"/>
    <property type="project" value="UniProtKB-KW"/>
</dbReference>
<comment type="pathway">
    <text evidence="12">Glycan biosynthesis.</text>
</comment>
<evidence type="ECO:0000256" key="5">
    <source>
        <dbReference type="ARBA" id="ARBA00022960"/>
    </source>
</evidence>
<dbReference type="Gene3D" id="2.60.40.3780">
    <property type="match status" value="1"/>
</dbReference>
<evidence type="ECO:0000256" key="6">
    <source>
        <dbReference type="ARBA" id="ARBA00022984"/>
    </source>
</evidence>
<accession>A0A430HYB0</accession>
<dbReference type="OrthoDB" id="5242354at2"/>
<keyword evidence="4" id="KW-0732">Signal</keyword>
<protein>
    <submittedName>
        <fullName evidence="15">Transpeptidase</fullName>
    </submittedName>
</protein>
<dbReference type="PANTHER" id="PTHR30582">
    <property type="entry name" value="L,D-TRANSPEPTIDASE"/>
    <property type="match status" value="1"/>
</dbReference>
<keyword evidence="16" id="KW-1185">Reference proteome</keyword>
<dbReference type="PANTHER" id="PTHR30582:SF2">
    <property type="entry name" value="L,D-TRANSPEPTIDASE YCIB-RELATED"/>
    <property type="match status" value="1"/>
</dbReference>
<keyword evidence="11 13" id="KW-0961">Cell wall biogenesis/degradation</keyword>
<dbReference type="InterPro" id="IPR041280">
    <property type="entry name" value="Big_10"/>
</dbReference>
<evidence type="ECO:0000313" key="16">
    <source>
        <dbReference type="Proteomes" id="UP000274907"/>
    </source>
</evidence>
<dbReference type="AlphaFoldDB" id="A0A430HYB0"/>
<feature type="domain" description="L,D-TPase catalytic" evidence="14">
    <location>
        <begin position="264"/>
        <end position="390"/>
    </location>
</feature>
<comment type="caution">
    <text evidence="15">The sequence shown here is derived from an EMBL/GenBank/DDBJ whole genome shotgun (WGS) entry which is preliminary data.</text>
</comment>
<proteinExistence type="predicted"/>
<dbReference type="GO" id="GO:0008360">
    <property type="term" value="P:regulation of cell shape"/>
    <property type="evidence" value="ECO:0007669"/>
    <property type="project" value="UniProtKB-UniRule"/>
</dbReference>
<evidence type="ECO:0000256" key="10">
    <source>
        <dbReference type="ARBA" id="ARBA00023315"/>
    </source>
</evidence>
<reference evidence="15 16" key="1">
    <citation type="submission" date="2018-12" db="EMBL/GenBank/DDBJ databases">
        <title>YIM 101343 draft genome.</title>
        <authorList>
            <person name="Chen X."/>
        </authorList>
    </citation>
    <scope>NUCLEOTIDE SEQUENCE [LARGE SCALE GENOMIC DNA]</scope>
    <source>
        <strain evidence="15 16">YIM 101343</strain>
    </source>
</reference>
<dbReference type="InterPro" id="IPR038063">
    <property type="entry name" value="Transpep_catalytic_dom"/>
</dbReference>
<dbReference type="InterPro" id="IPR050979">
    <property type="entry name" value="LD-transpeptidase"/>
</dbReference>
<comment type="pathway">
    <text evidence="1 13">Cell wall biogenesis; peptidoglycan biosynthesis.</text>
</comment>
<name>A0A430HYB0_9CORY</name>
<evidence type="ECO:0000256" key="7">
    <source>
        <dbReference type="ARBA" id="ARBA00023136"/>
    </source>
</evidence>
<dbReference type="Proteomes" id="UP000274907">
    <property type="component" value="Unassembled WGS sequence"/>
</dbReference>
<dbReference type="Pfam" id="PF17964">
    <property type="entry name" value="Big_10"/>
    <property type="match status" value="1"/>
</dbReference>
<dbReference type="CDD" id="cd16913">
    <property type="entry name" value="YkuD_like"/>
    <property type="match status" value="1"/>
</dbReference>
<evidence type="ECO:0000256" key="8">
    <source>
        <dbReference type="ARBA" id="ARBA00023139"/>
    </source>
</evidence>
<dbReference type="GO" id="GO:0071972">
    <property type="term" value="F:peptidoglycan L,D-transpeptidase activity"/>
    <property type="evidence" value="ECO:0007669"/>
    <property type="project" value="TreeGrafter"/>
</dbReference>
<keyword evidence="3" id="KW-0808">Transferase</keyword>
<evidence type="ECO:0000256" key="9">
    <source>
        <dbReference type="ARBA" id="ARBA00023288"/>
    </source>
</evidence>
<evidence type="ECO:0000256" key="12">
    <source>
        <dbReference type="ARBA" id="ARBA00060592"/>
    </source>
</evidence>
<feature type="active site" description="Proton donor/acceptor" evidence="13">
    <location>
        <position position="348"/>
    </location>
</feature>
<evidence type="ECO:0000256" key="4">
    <source>
        <dbReference type="ARBA" id="ARBA00022729"/>
    </source>
</evidence>
<keyword evidence="8" id="KW-0564">Palmitate</keyword>
<dbReference type="Pfam" id="PF03734">
    <property type="entry name" value="YkuD"/>
    <property type="match status" value="1"/>
</dbReference>
<dbReference type="UniPathway" id="UPA00219"/>
<evidence type="ECO:0000256" key="11">
    <source>
        <dbReference type="ARBA" id="ARBA00023316"/>
    </source>
</evidence>
<dbReference type="Gene3D" id="2.60.40.3710">
    <property type="match status" value="1"/>
</dbReference>
<dbReference type="GO" id="GO:0018104">
    <property type="term" value="P:peptidoglycan-protein cross-linking"/>
    <property type="evidence" value="ECO:0007669"/>
    <property type="project" value="TreeGrafter"/>
</dbReference>
<evidence type="ECO:0000313" key="15">
    <source>
        <dbReference type="EMBL" id="RSZ63194.1"/>
    </source>
</evidence>
<dbReference type="InterPro" id="IPR005490">
    <property type="entry name" value="LD_TPept_cat_dom"/>
</dbReference>
<keyword evidence="7" id="KW-0472">Membrane</keyword>
<evidence type="ECO:0000259" key="14">
    <source>
        <dbReference type="PROSITE" id="PS52029"/>
    </source>
</evidence>
<dbReference type="GO" id="GO:0005576">
    <property type="term" value="C:extracellular region"/>
    <property type="evidence" value="ECO:0007669"/>
    <property type="project" value="TreeGrafter"/>
</dbReference>
<evidence type="ECO:0000256" key="3">
    <source>
        <dbReference type="ARBA" id="ARBA00022679"/>
    </source>
</evidence>
<keyword evidence="5 13" id="KW-0133">Cell shape</keyword>
<evidence type="ECO:0000256" key="2">
    <source>
        <dbReference type="ARBA" id="ARBA00022475"/>
    </source>
</evidence>
<feature type="active site" description="Nucleophile" evidence="13">
    <location>
        <position position="366"/>
    </location>
</feature>
<evidence type="ECO:0000256" key="13">
    <source>
        <dbReference type="PROSITE-ProRule" id="PRU01373"/>
    </source>
</evidence>
<dbReference type="GO" id="GO:0071555">
    <property type="term" value="P:cell wall organization"/>
    <property type="evidence" value="ECO:0007669"/>
    <property type="project" value="UniProtKB-UniRule"/>
</dbReference>
<evidence type="ECO:0000256" key="1">
    <source>
        <dbReference type="ARBA" id="ARBA00004752"/>
    </source>
</evidence>
<keyword evidence="9" id="KW-0449">Lipoprotein</keyword>
<keyword evidence="10" id="KW-0012">Acyltransferase</keyword>
<dbReference type="SUPFAM" id="SSF141523">
    <property type="entry name" value="L,D-transpeptidase catalytic domain-like"/>
    <property type="match status" value="1"/>
</dbReference>
<dbReference type="CDD" id="cd13432">
    <property type="entry name" value="LDT_IgD_like_2"/>
    <property type="match status" value="1"/>
</dbReference>
<keyword evidence="2" id="KW-1003">Cell membrane</keyword>
<sequence>MLHGHYSEGCSWQFSYDDAGRIKRFFVKVSIPLFRRGSAVVVVAALTAVTLAGCTIDRTSVSESRAQAVESTAPAPLEFSVAQAADDINPAEPVTVTSAEGLKQVTMTNEDGNIVESELSTDGRQWSTAEVLGYGRTYTVQAEDRAGQAKTLSFSTANPASTTGVALSPLDGSTVGVAQTIAFRFGTAVEDRHAAQDAITITTSPEVDGGFYWLNNSELRWRPAEYWTPGTEVSVDVALYGVDLGGGVYGSKDNAASFTIGDDVRTVVDDATKTMTVYRNGEVLRSIPVSLGRDTAEWATPNGTYIIGDEHASLLMDSATFGLGYDQGGYRTEVDYATQMSYSGIYVHAAPWSAGDQGYRNVSHGCINVTTEAAQWFQNTVKRGDPVVVQNTVGTTLSGYDGLGDWNIPWETWGKGNVNETSAW</sequence>
<dbReference type="FunFam" id="2.40.440.10:FF:000005">
    <property type="entry name" value="L,D-transpeptidase 2"/>
    <property type="match status" value="1"/>
</dbReference>